<dbReference type="Gene3D" id="3.30.420.40">
    <property type="match status" value="1"/>
</dbReference>
<evidence type="ECO:0000313" key="1">
    <source>
        <dbReference type="EMBL" id="KAB0632000.1"/>
    </source>
</evidence>
<organism evidence="1 2">
    <name type="scientific">Burkholderia stagnalis</name>
    <dbReference type="NCBI Taxonomy" id="1503054"/>
    <lineage>
        <taxon>Bacteria</taxon>
        <taxon>Pseudomonadati</taxon>
        <taxon>Pseudomonadota</taxon>
        <taxon>Betaproteobacteria</taxon>
        <taxon>Burkholderiales</taxon>
        <taxon>Burkholderiaceae</taxon>
        <taxon>Burkholderia</taxon>
        <taxon>Burkholderia cepacia complex</taxon>
    </lineage>
</organism>
<feature type="non-terminal residue" evidence="1">
    <location>
        <position position="1"/>
    </location>
</feature>
<dbReference type="Proteomes" id="UP000473470">
    <property type="component" value="Unassembled WGS sequence"/>
</dbReference>
<dbReference type="AlphaFoldDB" id="A0A6L3MNU2"/>
<dbReference type="EMBL" id="VZOK01000098">
    <property type="protein sequence ID" value="KAB0632000.1"/>
    <property type="molecule type" value="Genomic_DNA"/>
</dbReference>
<proteinExistence type="predicted"/>
<reference evidence="1 2" key="1">
    <citation type="submission" date="2019-09" db="EMBL/GenBank/DDBJ databases">
        <title>Draft genome sequences of 48 bacterial type strains from the CCUG.</title>
        <authorList>
            <person name="Tunovic T."/>
            <person name="Pineiro-Iglesias B."/>
            <person name="Unosson C."/>
            <person name="Inganas E."/>
            <person name="Ohlen M."/>
            <person name="Cardew S."/>
            <person name="Jensie-Markopoulos S."/>
            <person name="Salva-Serra F."/>
            <person name="Jaen-Luchoro D."/>
            <person name="Karlsson R."/>
            <person name="Svensson-Stadler L."/>
            <person name="Chun J."/>
            <person name="Moore E."/>
        </authorList>
    </citation>
    <scope>NUCLEOTIDE SEQUENCE [LARGE SCALE GENOMIC DNA]</scope>
    <source>
        <strain evidence="1 2">CCUG 65686</strain>
    </source>
</reference>
<name>A0A6L3MNU2_9BURK</name>
<keyword evidence="1" id="KW-0808">Transferase</keyword>
<gene>
    <name evidence="1" type="ORF">F7R25_34535</name>
</gene>
<evidence type="ECO:0000313" key="2">
    <source>
        <dbReference type="Proteomes" id="UP000473470"/>
    </source>
</evidence>
<dbReference type="SUPFAM" id="SSF53067">
    <property type="entry name" value="Actin-like ATPase domain"/>
    <property type="match status" value="1"/>
</dbReference>
<dbReference type="InterPro" id="IPR043129">
    <property type="entry name" value="ATPase_NBD"/>
</dbReference>
<protein>
    <submittedName>
        <fullName evidence="1">tRNA (Adenosine(37)-N6)-threonylcarbamoyltransferase complex dimerization subunit type 1 TsaB</fullName>
    </submittedName>
</protein>
<comment type="caution">
    <text evidence="1">The sequence shown here is derived from an EMBL/GenBank/DDBJ whole genome shotgun (WGS) entry which is preliminary data.</text>
</comment>
<accession>A0A6L3MNU2</accession>
<sequence>PFTLAGNAAAAFGAQLPALARAAAADGDALPHALAVAHVALRAFRAGRTVPADQAAPEYVRDKVAQTTAERMAARAARPGGAQG</sequence>
<dbReference type="GO" id="GO:0016740">
    <property type="term" value="F:transferase activity"/>
    <property type="evidence" value="ECO:0007669"/>
    <property type="project" value="UniProtKB-KW"/>
</dbReference>